<accession>A0A927R0X1</accession>
<dbReference type="Pfam" id="PF06259">
    <property type="entry name" value="Abhydrolase_8"/>
    <property type="match status" value="1"/>
</dbReference>
<evidence type="ECO:0000256" key="1">
    <source>
        <dbReference type="SAM" id="SignalP"/>
    </source>
</evidence>
<dbReference type="InterPro" id="IPR010427">
    <property type="entry name" value="DUF1023"/>
</dbReference>
<dbReference type="InterPro" id="IPR029058">
    <property type="entry name" value="AB_hydrolase_fold"/>
</dbReference>
<sequence>MRCRPAVRGTVVGLLALGLLVPPPPAGAAPVAAAPARFVDAYPEVARAMRAAGTPYADWVGTGRSFLAFDPHGDGLAVEVLGDLGTADRIAVLVPGVDNTLRDFDRGLGGVSRRAPSVQARILYDEIRAAQPDARVAVLAWLGYDPPNGLGRAAARQESARPGAQALLDLVRTLARHRPAATVTLIGHSYGALVIGLAAPALPAQVTGIVTVGGVGMGVDEVGELHTGATVWAAEAPDDWIRWLPPLQVLGFGHGVRPAAPGFGARRMPVDGVTGHDGYLVSGTGTLRAVALLTLGRTGSVAGAAVAAR</sequence>
<keyword evidence="4" id="KW-1185">Reference proteome</keyword>
<feature type="signal peptide" evidence="1">
    <location>
        <begin position="1"/>
        <end position="28"/>
    </location>
</feature>
<dbReference type="Gene3D" id="3.40.50.1820">
    <property type="entry name" value="alpha/beta hydrolase"/>
    <property type="match status" value="1"/>
</dbReference>
<dbReference type="SUPFAM" id="SSF53474">
    <property type="entry name" value="alpha/beta-Hydrolases"/>
    <property type="match status" value="1"/>
</dbReference>
<gene>
    <name evidence="3" type="ORF">H4W31_007698</name>
</gene>
<dbReference type="RefSeq" id="WP_192771028.1">
    <property type="nucleotide sequence ID" value="NZ_JADBEB010000001.1"/>
</dbReference>
<dbReference type="AlphaFoldDB" id="A0A927R0X1"/>
<evidence type="ECO:0000259" key="2">
    <source>
        <dbReference type="Pfam" id="PF06259"/>
    </source>
</evidence>
<dbReference type="EMBL" id="JADBEB010000001">
    <property type="protein sequence ID" value="MBE1492060.1"/>
    <property type="molecule type" value="Genomic_DNA"/>
</dbReference>
<keyword evidence="1" id="KW-0732">Signal</keyword>
<comment type="caution">
    <text evidence="3">The sequence shown here is derived from an EMBL/GenBank/DDBJ whole genome shotgun (WGS) entry which is preliminary data.</text>
</comment>
<feature type="chain" id="PRO_5037739756" evidence="1">
    <location>
        <begin position="29"/>
        <end position="309"/>
    </location>
</feature>
<feature type="domain" description="DUF1023" evidence="2">
    <location>
        <begin position="70"/>
        <end position="248"/>
    </location>
</feature>
<evidence type="ECO:0000313" key="4">
    <source>
        <dbReference type="Proteomes" id="UP000649753"/>
    </source>
</evidence>
<dbReference type="Proteomes" id="UP000649753">
    <property type="component" value="Unassembled WGS sequence"/>
</dbReference>
<proteinExistence type="predicted"/>
<name>A0A927R0X1_9ACTN</name>
<organism evidence="3 4">
    <name type="scientific">Plantactinospora soyae</name>
    <dbReference type="NCBI Taxonomy" id="1544732"/>
    <lineage>
        <taxon>Bacteria</taxon>
        <taxon>Bacillati</taxon>
        <taxon>Actinomycetota</taxon>
        <taxon>Actinomycetes</taxon>
        <taxon>Micromonosporales</taxon>
        <taxon>Micromonosporaceae</taxon>
        <taxon>Plantactinospora</taxon>
    </lineage>
</organism>
<reference evidence="3" key="1">
    <citation type="submission" date="2020-10" db="EMBL/GenBank/DDBJ databases">
        <title>Sequencing the genomes of 1000 actinobacteria strains.</title>
        <authorList>
            <person name="Klenk H.-P."/>
        </authorList>
    </citation>
    <scope>NUCLEOTIDE SEQUENCE</scope>
    <source>
        <strain evidence="3">DSM 46832</strain>
    </source>
</reference>
<evidence type="ECO:0000313" key="3">
    <source>
        <dbReference type="EMBL" id="MBE1492060.1"/>
    </source>
</evidence>
<protein>
    <submittedName>
        <fullName evidence="3">Pimeloyl-ACP methyl ester carboxylesterase</fullName>
    </submittedName>
</protein>